<protein>
    <submittedName>
        <fullName evidence="3">CubicO group peptidase (Beta-lactamase class C family)</fullName>
    </submittedName>
</protein>
<reference evidence="3 4" key="1">
    <citation type="submission" date="2020-08" db="EMBL/GenBank/DDBJ databases">
        <title>Genomic Encyclopedia of Type Strains, Phase IV (KMG-IV): sequencing the most valuable type-strain genomes for metagenomic binning, comparative biology and taxonomic classification.</title>
        <authorList>
            <person name="Goeker M."/>
        </authorList>
    </citation>
    <scope>NUCLEOTIDE SEQUENCE [LARGE SCALE GENOMIC DNA]</scope>
    <source>
        <strain evidence="3 4">DSM 24448</strain>
    </source>
</reference>
<evidence type="ECO:0000259" key="2">
    <source>
        <dbReference type="Pfam" id="PF00144"/>
    </source>
</evidence>
<dbReference type="Gene3D" id="3.40.710.10">
    <property type="entry name" value="DD-peptidase/beta-lactamase superfamily"/>
    <property type="match status" value="1"/>
</dbReference>
<dbReference type="OrthoDB" id="5377431at2"/>
<feature type="region of interest" description="Disordered" evidence="1">
    <location>
        <begin position="233"/>
        <end position="257"/>
    </location>
</feature>
<organism evidence="3 4">
    <name type="scientific">Brevundimonas halotolerans</name>
    <dbReference type="NCBI Taxonomy" id="69670"/>
    <lineage>
        <taxon>Bacteria</taxon>
        <taxon>Pseudomonadati</taxon>
        <taxon>Pseudomonadota</taxon>
        <taxon>Alphaproteobacteria</taxon>
        <taxon>Caulobacterales</taxon>
        <taxon>Caulobacteraceae</taxon>
        <taxon>Brevundimonas</taxon>
    </lineage>
</organism>
<dbReference type="Pfam" id="PF00144">
    <property type="entry name" value="Beta-lactamase"/>
    <property type="match status" value="1"/>
</dbReference>
<accession>A0A7W9A328</accession>
<dbReference type="EMBL" id="JACIJB010000004">
    <property type="protein sequence ID" value="MBB5660552.1"/>
    <property type="molecule type" value="Genomic_DNA"/>
</dbReference>
<dbReference type="Proteomes" id="UP000548978">
    <property type="component" value="Unassembled WGS sequence"/>
</dbReference>
<dbReference type="AlphaFoldDB" id="A0A7W9A328"/>
<dbReference type="SUPFAM" id="SSF56601">
    <property type="entry name" value="beta-lactamase/transpeptidase-like"/>
    <property type="match status" value="1"/>
</dbReference>
<proteinExistence type="predicted"/>
<evidence type="ECO:0000313" key="4">
    <source>
        <dbReference type="Proteomes" id="UP000548978"/>
    </source>
</evidence>
<evidence type="ECO:0000256" key="1">
    <source>
        <dbReference type="SAM" id="MobiDB-lite"/>
    </source>
</evidence>
<keyword evidence="4" id="KW-1185">Reference proteome</keyword>
<dbReference type="InterPro" id="IPR050789">
    <property type="entry name" value="Diverse_Enzym_Activities"/>
</dbReference>
<dbReference type="InterPro" id="IPR012338">
    <property type="entry name" value="Beta-lactam/transpept-like"/>
</dbReference>
<dbReference type="PANTHER" id="PTHR43283:SF18">
    <property type="match status" value="1"/>
</dbReference>
<feature type="domain" description="Beta-lactamase-related" evidence="2">
    <location>
        <begin position="41"/>
        <end position="363"/>
    </location>
</feature>
<comment type="caution">
    <text evidence="3">The sequence shown here is derived from an EMBL/GenBank/DDBJ whole genome shotgun (WGS) entry which is preliminary data.</text>
</comment>
<dbReference type="InterPro" id="IPR001466">
    <property type="entry name" value="Beta-lactam-related"/>
</dbReference>
<dbReference type="RefSeq" id="WP_123287892.1">
    <property type="nucleotide sequence ID" value="NZ_JACIJB010000004.1"/>
</dbReference>
<dbReference type="PANTHER" id="PTHR43283">
    <property type="entry name" value="BETA-LACTAMASE-RELATED"/>
    <property type="match status" value="1"/>
</dbReference>
<gene>
    <name evidence="3" type="ORF">FHS65_001298</name>
</gene>
<name>A0A7W9A328_9CAUL</name>
<sequence>MILDRRSLMAALGAAPAESLPTLAFARTGDAAVQAALDRVFDRFAPVGLGAALVSREGVYASGVRGLRRKDGTEPVQSTDAWHLGSNTKAMTAVLFARLVEQGRASWDLKLVEALPGEHDPAWSDMRVVDLMQHRAGLRDDDVLGQAWFMTARGDPASLPEQRLAVARKALASAPGGTPGQFQYGNANYMVAAAAMEALTGQDWQALMVEQVFDPLGITSAGFGAPPEPAPWGHREMGGTTASLPPSHPGSDNPAALGPAGTVHMTLEDYGRFLAVFLNDGQPLLQPASVARLSEPAGGPPPAYGCGWIVLNQPWAGADGATPGRVLAHDGSNTMWYASVAVAPARDLALIAVSNDGTAGARACPALLRALIAGLPVAETGGVV</sequence>
<evidence type="ECO:0000313" key="3">
    <source>
        <dbReference type="EMBL" id="MBB5660552.1"/>
    </source>
</evidence>